<dbReference type="Proteomes" id="UP000327085">
    <property type="component" value="Chromosome 7"/>
</dbReference>
<sequence>MEKQAASIDGVQKLHKVNAEDVIIGYVGWERIIGYEFNYVPSQSYFAGKIYFESGEEMEARFLKFKKSEEALVKKIFTQTSKLNHVGILRPFFFVYYEPQNIWILCYDRFDYLLSELVDGEDPATNNRILWCRTVIRNLLRTLKHIHFHDLFHMGLEETCNYVAVPSGIKIINVQNSLEDLDDPVDPEQVNSWRIKNLKALRDMLKKNMMLPGYDSWLGRNSFFDFFDNEDYEYCTFVERLENHPFLLTLEERRLWLVDIRSFVNESELKIILDDKAFDEYRDWNWFKDTAPRFQSKYRRPYKEYDCKSVRDPVRFLKYVNLDWEEAADFEVKRSYVKLLNQIYLDMNVNVRSLNKILFSWSFHPCNYSS</sequence>
<dbReference type="Gramene" id="VVA10141">
    <property type="protein sequence ID" value="VVA10141"/>
    <property type="gene ID" value="Prudul26B003884"/>
</dbReference>
<evidence type="ECO:0000313" key="1">
    <source>
        <dbReference type="EMBL" id="VVA10141.1"/>
    </source>
</evidence>
<evidence type="ECO:0000313" key="2">
    <source>
        <dbReference type="Proteomes" id="UP000327085"/>
    </source>
</evidence>
<dbReference type="AlphaFoldDB" id="A0A5E4E605"/>
<dbReference type="OMA" id="FKEYENW"/>
<accession>A0A5E4E605</accession>
<dbReference type="EMBL" id="CABIKO010000002">
    <property type="protein sequence ID" value="VVA10141.1"/>
    <property type="molecule type" value="Genomic_DNA"/>
</dbReference>
<proteinExistence type="predicted"/>
<organism evidence="1 2">
    <name type="scientific">Prunus dulcis</name>
    <name type="common">Almond</name>
    <name type="synonym">Amygdalus dulcis</name>
    <dbReference type="NCBI Taxonomy" id="3755"/>
    <lineage>
        <taxon>Eukaryota</taxon>
        <taxon>Viridiplantae</taxon>
        <taxon>Streptophyta</taxon>
        <taxon>Embryophyta</taxon>
        <taxon>Tracheophyta</taxon>
        <taxon>Spermatophyta</taxon>
        <taxon>Magnoliopsida</taxon>
        <taxon>eudicotyledons</taxon>
        <taxon>Gunneridae</taxon>
        <taxon>Pentapetalae</taxon>
        <taxon>rosids</taxon>
        <taxon>fabids</taxon>
        <taxon>Rosales</taxon>
        <taxon>Rosaceae</taxon>
        <taxon>Amygdaloideae</taxon>
        <taxon>Amygdaleae</taxon>
        <taxon>Prunus</taxon>
    </lineage>
</organism>
<keyword evidence="1" id="KW-0675">Receptor</keyword>
<reference evidence="2" key="1">
    <citation type="journal article" date="2020" name="Plant J.">
        <title>Transposons played a major role in the diversification between the closely related almond and peach genomes: results from the almond genome sequence.</title>
        <authorList>
            <person name="Alioto T."/>
            <person name="Alexiou K.G."/>
            <person name="Bardil A."/>
            <person name="Barteri F."/>
            <person name="Castanera R."/>
            <person name="Cruz F."/>
            <person name="Dhingra A."/>
            <person name="Duval H."/>
            <person name="Fernandez I Marti A."/>
            <person name="Frias L."/>
            <person name="Galan B."/>
            <person name="Garcia J.L."/>
            <person name="Howad W."/>
            <person name="Gomez-Garrido J."/>
            <person name="Gut M."/>
            <person name="Julca I."/>
            <person name="Morata J."/>
            <person name="Puigdomenech P."/>
            <person name="Ribeca P."/>
            <person name="Rubio Cabetas M.J."/>
            <person name="Vlasova A."/>
            <person name="Wirthensohn M."/>
            <person name="Garcia-Mas J."/>
            <person name="Gabaldon T."/>
            <person name="Casacuberta J.M."/>
            <person name="Arus P."/>
        </authorList>
    </citation>
    <scope>NUCLEOTIDE SEQUENCE [LARGE SCALE GENOMIC DNA]</scope>
    <source>
        <strain evidence="2">cv. Texas</strain>
    </source>
</reference>
<gene>
    <name evidence="1" type="ORF">ALMOND_2B003884</name>
</gene>
<dbReference type="InParanoid" id="A0A5E4E605"/>
<protein>
    <submittedName>
        <fullName evidence="1">PREDICTED: leucine-rich repeat receptor</fullName>
    </submittedName>
</protein>
<name>A0A5E4E605_PRUDU</name>